<dbReference type="PANTHER" id="PTHR33490:SF6">
    <property type="entry name" value="SLL1049 PROTEIN"/>
    <property type="match status" value="1"/>
</dbReference>
<dbReference type="SMART" id="SM00460">
    <property type="entry name" value="TGc"/>
    <property type="match status" value="1"/>
</dbReference>
<keyword evidence="3" id="KW-1185">Reference proteome</keyword>
<evidence type="ECO:0000259" key="1">
    <source>
        <dbReference type="SMART" id="SM00460"/>
    </source>
</evidence>
<dbReference type="InterPro" id="IPR013589">
    <property type="entry name" value="Bac_transglu_N"/>
</dbReference>
<dbReference type="Pfam" id="PF08379">
    <property type="entry name" value="Bact_transglu_N"/>
    <property type="match status" value="1"/>
</dbReference>
<dbReference type="EMBL" id="JBFBVU010000021">
    <property type="protein sequence ID" value="MEV8468072.1"/>
    <property type="molecule type" value="Genomic_DNA"/>
</dbReference>
<organism evidence="2 3">
    <name type="scientific">Meridianimarinicoccus marinus</name>
    <dbReference type="NCBI Taxonomy" id="3231483"/>
    <lineage>
        <taxon>Bacteria</taxon>
        <taxon>Pseudomonadati</taxon>
        <taxon>Pseudomonadota</taxon>
        <taxon>Alphaproteobacteria</taxon>
        <taxon>Rhodobacterales</taxon>
        <taxon>Paracoccaceae</taxon>
        <taxon>Meridianimarinicoccus</taxon>
    </lineage>
</organism>
<dbReference type="Gene3D" id="3.10.620.30">
    <property type="match status" value="1"/>
</dbReference>
<evidence type="ECO:0000313" key="2">
    <source>
        <dbReference type="EMBL" id="MEV8468072.1"/>
    </source>
</evidence>
<dbReference type="PANTHER" id="PTHR33490">
    <property type="entry name" value="BLR5614 PROTEIN-RELATED"/>
    <property type="match status" value="1"/>
</dbReference>
<accession>A0ABV3L935</accession>
<dbReference type="Pfam" id="PF01841">
    <property type="entry name" value="Transglut_core"/>
    <property type="match status" value="1"/>
</dbReference>
<name>A0ABV3L935_9RHOB</name>
<sequence length="272" mass="29974">MGDTLSFAITHTTTYSFDQPVKYALQQLRMFPRNGHGQRVVDWKTTVTGGQKQVAFDDQFMNRTELVRLDAGAIRIEIISEGVVEVEDRNGVIGKHSGYTPLWLYTEATPMTAAGNTVRKMAGQIRADCTEMDDIARMHELATRVSEAVKYETGHTDAETTAEMALTAGHGVCQDQAHVMIAVARQLGYPARYVSGYLFMDGQVNQDASHAWCEVWTESLGWIGFDVANQICPDARYVRVAAGRDYGDAAPIQGVRHGAGGEQLQVSLQVQQ</sequence>
<comment type="caution">
    <text evidence="2">The sequence shown here is derived from an EMBL/GenBank/DDBJ whole genome shotgun (WGS) entry which is preliminary data.</text>
</comment>
<dbReference type="InterPro" id="IPR038765">
    <property type="entry name" value="Papain-like_cys_pep_sf"/>
</dbReference>
<dbReference type="RefSeq" id="WP_366194024.1">
    <property type="nucleotide sequence ID" value="NZ_JBFBVU010000021.1"/>
</dbReference>
<protein>
    <submittedName>
        <fullName evidence="2">Transglutaminase family protein</fullName>
    </submittedName>
</protein>
<dbReference type="SUPFAM" id="SSF54001">
    <property type="entry name" value="Cysteine proteinases"/>
    <property type="match status" value="1"/>
</dbReference>
<evidence type="ECO:0000313" key="3">
    <source>
        <dbReference type="Proteomes" id="UP001553161"/>
    </source>
</evidence>
<gene>
    <name evidence="2" type="ORF">AB0T83_14945</name>
</gene>
<proteinExistence type="predicted"/>
<dbReference type="InterPro" id="IPR002931">
    <property type="entry name" value="Transglutaminase-like"/>
</dbReference>
<reference evidence="2 3" key="1">
    <citation type="submission" date="2024-07" db="EMBL/GenBank/DDBJ databases">
        <authorList>
            <person name="Kang M."/>
        </authorList>
    </citation>
    <scope>NUCLEOTIDE SEQUENCE [LARGE SCALE GENOMIC DNA]</scope>
    <source>
        <strain evidence="2 3">DFM31</strain>
    </source>
</reference>
<dbReference type="Proteomes" id="UP001553161">
    <property type="component" value="Unassembled WGS sequence"/>
</dbReference>
<feature type="domain" description="Transglutaminase-like" evidence="1">
    <location>
        <begin position="165"/>
        <end position="229"/>
    </location>
</feature>